<keyword evidence="2" id="KW-1185">Reference proteome</keyword>
<evidence type="ECO:0000313" key="2">
    <source>
        <dbReference type="Proteomes" id="UP000008207"/>
    </source>
</evidence>
<dbReference type="EMBL" id="CP001349">
    <property type="protein sequence ID" value="ACL61581.1"/>
    <property type="molecule type" value="Genomic_DNA"/>
</dbReference>
<sequence>MNAPLRLNASALAAQDGDTAPLRGEWTCLECGAPYEAAARHSGFCSTACRQAWNNRCLQGGAEVYDLFMALRFQRPHARALKLLSALNRLALLYREEDRRERAGRPSWRAPEAVLAARPFLRAVRLSARRP</sequence>
<gene>
    <name evidence="1" type="ordered locus">Mnod_6827</name>
</gene>
<dbReference type="AlphaFoldDB" id="B8IGA4"/>
<dbReference type="KEGG" id="mno:Mnod_6827"/>
<dbReference type="OrthoDB" id="8098239at2"/>
<name>B8IGA4_METNO</name>
<dbReference type="Proteomes" id="UP000008207">
    <property type="component" value="Chromosome"/>
</dbReference>
<dbReference type="STRING" id="460265.Mnod_6827"/>
<proteinExistence type="predicted"/>
<dbReference type="RefSeq" id="WP_015933149.1">
    <property type="nucleotide sequence ID" value="NC_011894.1"/>
</dbReference>
<dbReference type="eggNOG" id="ENOG502ZHA8">
    <property type="taxonomic scope" value="Bacteria"/>
</dbReference>
<evidence type="ECO:0000313" key="1">
    <source>
        <dbReference type="EMBL" id="ACL61581.1"/>
    </source>
</evidence>
<organism evidence="1 2">
    <name type="scientific">Methylobacterium nodulans (strain LMG 21967 / CNCM I-2342 / ORS 2060)</name>
    <dbReference type="NCBI Taxonomy" id="460265"/>
    <lineage>
        <taxon>Bacteria</taxon>
        <taxon>Pseudomonadati</taxon>
        <taxon>Pseudomonadota</taxon>
        <taxon>Alphaproteobacteria</taxon>
        <taxon>Hyphomicrobiales</taxon>
        <taxon>Methylobacteriaceae</taxon>
        <taxon>Methylobacterium</taxon>
    </lineage>
</organism>
<accession>B8IGA4</accession>
<dbReference type="HOGENOM" id="CLU_157905_0_0_5"/>
<protein>
    <submittedName>
        <fullName evidence="1">Uncharacterized protein</fullName>
    </submittedName>
</protein>
<reference evidence="1 2" key="1">
    <citation type="submission" date="2009-01" db="EMBL/GenBank/DDBJ databases">
        <title>Complete sequence of chromosome of Methylobacterium nodulans ORS 2060.</title>
        <authorList>
            <consortium name="US DOE Joint Genome Institute"/>
            <person name="Lucas S."/>
            <person name="Copeland A."/>
            <person name="Lapidus A."/>
            <person name="Glavina del Rio T."/>
            <person name="Dalin E."/>
            <person name="Tice H."/>
            <person name="Bruce D."/>
            <person name="Goodwin L."/>
            <person name="Pitluck S."/>
            <person name="Sims D."/>
            <person name="Brettin T."/>
            <person name="Detter J.C."/>
            <person name="Han C."/>
            <person name="Larimer F."/>
            <person name="Land M."/>
            <person name="Hauser L."/>
            <person name="Kyrpides N."/>
            <person name="Ivanova N."/>
            <person name="Marx C.J."/>
            <person name="Richardson P."/>
        </authorList>
    </citation>
    <scope>NUCLEOTIDE SEQUENCE [LARGE SCALE GENOMIC DNA]</scope>
    <source>
        <strain evidence="2">LMG 21967 / CNCM I-2342 / ORS 2060</strain>
    </source>
</reference>